<evidence type="ECO:0000256" key="2">
    <source>
        <dbReference type="SAM" id="SignalP"/>
    </source>
</evidence>
<keyword evidence="2" id="KW-0732">Signal</keyword>
<protein>
    <submittedName>
        <fullName evidence="3">Uncharacterized protein</fullName>
    </submittedName>
</protein>
<evidence type="ECO:0000313" key="3">
    <source>
        <dbReference type="EMBL" id="KPI92445.1"/>
    </source>
</evidence>
<dbReference type="AlphaFoldDB" id="A0A194PMU6"/>
<name>A0A194PMU6_PAPXU</name>
<sequence length="261" mass="27774">MRTFLVLVFAVVVVSTPINIPNPNDLNIYLNEDEFEDYLDLWLKLKYQNITHINSRNAGCTIQVNGDLGQPQPVYIHDNNYLTPTGNTGEIHLRTGEEVTIACVGSGQNIVHPSVSSSTNIGIATCVNDTLFSGKGWIDGVGAFGDLTCSSHCTHEALLTSERCYNNNVVIRSLYVPAEELRASLKLGGNALCILRAPGERGSYVGFSSIAEAYPLNPSVPPTHRDGTTGTLSLSSTAPSAPAAEAAPSRGGGSPQSLVMV</sequence>
<reference evidence="3 4" key="1">
    <citation type="journal article" date="2015" name="Nat. Commun.">
        <title>Outbred genome sequencing and CRISPR/Cas9 gene editing in butterflies.</title>
        <authorList>
            <person name="Li X."/>
            <person name="Fan D."/>
            <person name="Zhang W."/>
            <person name="Liu G."/>
            <person name="Zhang L."/>
            <person name="Zhao L."/>
            <person name="Fang X."/>
            <person name="Chen L."/>
            <person name="Dong Y."/>
            <person name="Chen Y."/>
            <person name="Ding Y."/>
            <person name="Zhao R."/>
            <person name="Feng M."/>
            <person name="Zhu Y."/>
            <person name="Feng Y."/>
            <person name="Jiang X."/>
            <person name="Zhu D."/>
            <person name="Xiang H."/>
            <person name="Feng X."/>
            <person name="Li S."/>
            <person name="Wang J."/>
            <person name="Zhang G."/>
            <person name="Kronforst M.R."/>
            <person name="Wang W."/>
        </authorList>
    </citation>
    <scope>NUCLEOTIDE SEQUENCE [LARGE SCALE GENOMIC DNA]</scope>
    <source>
        <strain evidence="3">Ya'a_city_454_Px</strain>
        <tissue evidence="3">Whole body</tissue>
    </source>
</reference>
<feature type="region of interest" description="Disordered" evidence="1">
    <location>
        <begin position="218"/>
        <end position="261"/>
    </location>
</feature>
<dbReference type="EMBL" id="KQ459604">
    <property type="protein sequence ID" value="KPI92445.1"/>
    <property type="molecule type" value="Genomic_DNA"/>
</dbReference>
<gene>
    <name evidence="3" type="ORF">RR46_13666</name>
</gene>
<feature type="signal peptide" evidence="2">
    <location>
        <begin position="1"/>
        <end position="15"/>
    </location>
</feature>
<organism evidence="3 4">
    <name type="scientific">Papilio xuthus</name>
    <name type="common">Asian swallowtail butterfly</name>
    <dbReference type="NCBI Taxonomy" id="66420"/>
    <lineage>
        <taxon>Eukaryota</taxon>
        <taxon>Metazoa</taxon>
        <taxon>Ecdysozoa</taxon>
        <taxon>Arthropoda</taxon>
        <taxon>Hexapoda</taxon>
        <taxon>Insecta</taxon>
        <taxon>Pterygota</taxon>
        <taxon>Neoptera</taxon>
        <taxon>Endopterygota</taxon>
        <taxon>Lepidoptera</taxon>
        <taxon>Glossata</taxon>
        <taxon>Ditrysia</taxon>
        <taxon>Papilionoidea</taxon>
        <taxon>Papilionidae</taxon>
        <taxon>Papilioninae</taxon>
        <taxon>Papilio</taxon>
    </lineage>
</organism>
<feature type="chain" id="PRO_5012339489" evidence="2">
    <location>
        <begin position="16"/>
        <end position="261"/>
    </location>
</feature>
<dbReference type="Proteomes" id="UP000053268">
    <property type="component" value="Unassembled WGS sequence"/>
</dbReference>
<keyword evidence="4" id="KW-1185">Reference proteome</keyword>
<proteinExistence type="predicted"/>
<accession>A0A194PMU6</accession>
<evidence type="ECO:0000256" key="1">
    <source>
        <dbReference type="SAM" id="MobiDB-lite"/>
    </source>
</evidence>
<feature type="compositionally biased region" description="Low complexity" evidence="1">
    <location>
        <begin position="228"/>
        <end position="249"/>
    </location>
</feature>
<evidence type="ECO:0000313" key="4">
    <source>
        <dbReference type="Proteomes" id="UP000053268"/>
    </source>
</evidence>